<evidence type="ECO:0000256" key="9">
    <source>
        <dbReference type="ARBA" id="ARBA00050776"/>
    </source>
</evidence>
<dbReference type="InterPro" id="IPR015422">
    <property type="entry name" value="PyrdxlP-dep_Trfase_small"/>
</dbReference>
<dbReference type="PROSITE" id="PS00595">
    <property type="entry name" value="AA_TRANSFER_CLASS_5"/>
    <property type="match status" value="1"/>
</dbReference>
<dbReference type="InterPro" id="IPR000192">
    <property type="entry name" value="Aminotrans_V_dom"/>
</dbReference>
<comment type="similarity">
    <text evidence="2">Belongs to the class-V pyridoxal-phosphate-dependent aminotransferase family. NifS/IscS subfamily.</text>
</comment>
<evidence type="ECO:0000256" key="6">
    <source>
        <dbReference type="ARBA" id="ARBA00022898"/>
    </source>
</evidence>
<comment type="cofactor">
    <cofactor evidence="1 10">
        <name>pyridoxal 5'-phosphate</name>
        <dbReference type="ChEBI" id="CHEBI:597326"/>
    </cofactor>
</comment>
<feature type="domain" description="Aminotransferase class V" evidence="11">
    <location>
        <begin position="4"/>
        <end position="362"/>
    </location>
</feature>
<evidence type="ECO:0000256" key="3">
    <source>
        <dbReference type="ARBA" id="ARBA00012239"/>
    </source>
</evidence>
<dbReference type="GO" id="GO:0051536">
    <property type="term" value="F:iron-sulfur cluster binding"/>
    <property type="evidence" value="ECO:0007669"/>
    <property type="project" value="UniProtKB-KW"/>
</dbReference>
<dbReference type="RefSeq" id="WP_024330884.1">
    <property type="nucleotide sequence ID" value="NZ_JASOXK010000008.1"/>
</dbReference>
<dbReference type="PANTHER" id="PTHR11601">
    <property type="entry name" value="CYSTEINE DESULFURYLASE FAMILY MEMBER"/>
    <property type="match status" value="1"/>
</dbReference>
<evidence type="ECO:0000256" key="1">
    <source>
        <dbReference type="ARBA" id="ARBA00001933"/>
    </source>
</evidence>
<keyword evidence="7" id="KW-0408">Iron</keyword>
<proteinExistence type="inferred from homology"/>
<dbReference type="InterPro" id="IPR015424">
    <property type="entry name" value="PyrdxlP-dep_Trfase"/>
</dbReference>
<comment type="catalytic activity">
    <reaction evidence="9">
        <text>(sulfur carrier)-H + L-cysteine = (sulfur carrier)-SH + L-alanine</text>
        <dbReference type="Rhea" id="RHEA:43892"/>
        <dbReference type="Rhea" id="RHEA-COMP:14737"/>
        <dbReference type="Rhea" id="RHEA-COMP:14739"/>
        <dbReference type="ChEBI" id="CHEBI:29917"/>
        <dbReference type="ChEBI" id="CHEBI:35235"/>
        <dbReference type="ChEBI" id="CHEBI:57972"/>
        <dbReference type="ChEBI" id="CHEBI:64428"/>
        <dbReference type="EC" id="2.8.1.7"/>
    </reaction>
</comment>
<keyword evidence="5" id="KW-0479">Metal-binding</keyword>
<dbReference type="InterPro" id="IPR020578">
    <property type="entry name" value="Aminotrans_V_PyrdxlP_BS"/>
</dbReference>
<gene>
    <name evidence="12" type="ORF">CYJ19_04450</name>
</gene>
<dbReference type="AlphaFoldDB" id="A0A2I1IP51"/>
<dbReference type="InterPro" id="IPR015421">
    <property type="entry name" value="PyrdxlP-dep_Trfase_major"/>
</dbReference>
<dbReference type="PIRSF" id="PIRSF005572">
    <property type="entry name" value="NifS"/>
    <property type="match status" value="1"/>
</dbReference>
<dbReference type="Gene3D" id="3.90.1150.10">
    <property type="entry name" value="Aspartate Aminotransferase, domain 1"/>
    <property type="match status" value="1"/>
</dbReference>
<dbReference type="InterPro" id="IPR016454">
    <property type="entry name" value="Cysteine_dSase"/>
</dbReference>
<evidence type="ECO:0000313" key="12">
    <source>
        <dbReference type="EMBL" id="PKY72895.1"/>
    </source>
</evidence>
<organism evidence="12 13">
    <name type="scientific">Winkia neuii</name>
    <dbReference type="NCBI Taxonomy" id="33007"/>
    <lineage>
        <taxon>Bacteria</taxon>
        <taxon>Bacillati</taxon>
        <taxon>Actinomycetota</taxon>
        <taxon>Actinomycetes</taxon>
        <taxon>Actinomycetales</taxon>
        <taxon>Actinomycetaceae</taxon>
        <taxon>Winkia</taxon>
    </lineage>
</organism>
<evidence type="ECO:0000256" key="4">
    <source>
        <dbReference type="ARBA" id="ARBA00022679"/>
    </source>
</evidence>
<dbReference type="Gene3D" id="3.40.640.10">
    <property type="entry name" value="Type I PLP-dependent aspartate aminotransferase-like (Major domain)"/>
    <property type="match status" value="1"/>
</dbReference>
<evidence type="ECO:0000256" key="5">
    <source>
        <dbReference type="ARBA" id="ARBA00022723"/>
    </source>
</evidence>
<dbReference type="GO" id="GO:0031071">
    <property type="term" value="F:cysteine desulfurase activity"/>
    <property type="evidence" value="ECO:0007669"/>
    <property type="project" value="UniProtKB-EC"/>
</dbReference>
<dbReference type="GeneID" id="35867767"/>
<name>A0A2I1IP51_9ACTO</name>
<accession>A0A2I1IP51</accession>
<dbReference type="Proteomes" id="UP000235122">
    <property type="component" value="Unassembled WGS sequence"/>
</dbReference>
<dbReference type="GO" id="GO:0046872">
    <property type="term" value="F:metal ion binding"/>
    <property type="evidence" value="ECO:0007669"/>
    <property type="project" value="UniProtKB-KW"/>
</dbReference>
<evidence type="ECO:0000256" key="8">
    <source>
        <dbReference type="ARBA" id="ARBA00023014"/>
    </source>
</evidence>
<evidence type="ECO:0000256" key="10">
    <source>
        <dbReference type="RuleBase" id="RU004504"/>
    </source>
</evidence>
<keyword evidence="13" id="KW-1185">Reference proteome</keyword>
<dbReference type="EC" id="2.8.1.7" evidence="3"/>
<dbReference type="SUPFAM" id="SSF53383">
    <property type="entry name" value="PLP-dependent transferases"/>
    <property type="match status" value="1"/>
</dbReference>
<keyword evidence="8" id="KW-0411">Iron-sulfur</keyword>
<keyword evidence="4" id="KW-0808">Transferase</keyword>
<evidence type="ECO:0000259" key="11">
    <source>
        <dbReference type="Pfam" id="PF00266"/>
    </source>
</evidence>
<dbReference type="Gene3D" id="1.10.260.50">
    <property type="match status" value="1"/>
</dbReference>
<comment type="caution">
    <text evidence="12">The sequence shown here is derived from an EMBL/GenBank/DDBJ whole genome shotgun (WGS) entry which is preliminary data.</text>
</comment>
<evidence type="ECO:0000256" key="2">
    <source>
        <dbReference type="ARBA" id="ARBA00006490"/>
    </source>
</evidence>
<evidence type="ECO:0000256" key="7">
    <source>
        <dbReference type="ARBA" id="ARBA00023004"/>
    </source>
</evidence>
<dbReference type="PANTHER" id="PTHR11601:SF34">
    <property type="entry name" value="CYSTEINE DESULFURASE"/>
    <property type="match status" value="1"/>
</dbReference>
<sequence>MHEVYLDYAATAPLRPGVHEVLVQAYARPLIANPNALHVAGRAAKELLEDARERIGKYLGAEPAEVIFTGGGTEADALAIRGLAGKGPIAISSVEHEAVAKNAADVANKLGCDLVILPVKSDGVVDVARAETLLTNAMPTLVSVMAVNNENGAIQPLADLAQVLESLPEKPLFHADAIQAAGRLPLDFAASGLDAMSVASHKLGGPAGIGALLLRKGLPLDTDRKGGGQERDIRSGTQNVVGAMGFAKALEETVACRTEEERRNTAFREQILRSAAQIPGVEVTAEGVSEIINFTCEGCTSEGLLFGFDQSKICVSAGSACKAGVARPSSVLQAMGRSEVEASSSLRVSLGWNTSEADVAAFIAAFPKAVQVARRLEGRK</sequence>
<reference evidence="12 13" key="1">
    <citation type="submission" date="2017-12" db="EMBL/GenBank/DDBJ databases">
        <title>Phylogenetic diversity of female urinary microbiome.</title>
        <authorList>
            <person name="Thomas-White K."/>
            <person name="Wolfe A.J."/>
        </authorList>
    </citation>
    <scope>NUCLEOTIDE SEQUENCE [LARGE SCALE GENOMIC DNA]</scope>
    <source>
        <strain evidence="12 13">UMB0402</strain>
    </source>
</reference>
<protein>
    <recommendedName>
        <fullName evidence="3">cysteine desulfurase</fullName>
        <ecNumber evidence="3">2.8.1.7</ecNumber>
    </recommendedName>
</protein>
<dbReference type="Pfam" id="PF00266">
    <property type="entry name" value="Aminotran_5"/>
    <property type="match status" value="1"/>
</dbReference>
<keyword evidence="6" id="KW-0663">Pyridoxal phosphate</keyword>
<evidence type="ECO:0000313" key="13">
    <source>
        <dbReference type="Proteomes" id="UP000235122"/>
    </source>
</evidence>
<dbReference type="EMBL" id="PKKO01000002">
    <property type="protein sequence ID" value="PKY72895.1"/>
    <property type="molecule type" value="Genomic_DNA"/>
</dbReference>
<dbReference type="STRING" id="33007.HMPREF3198_01330"/>